<keyword evidence="8" id="KW-0862">Zinc</keyword>
<dbReference type="EMBL" id="UXSR01000727">
    <property type="protein sequence ID" value="VDD77313.1"/>
    <property type="molecule type" value="Genomic_DNA"/>
</dbReference>
<dbReference type="Pfam" id="PF02338">
    <property type="entry name" value="OTU"/>
    <property type="match status" value="1"/>
</dbReference>
<dbReference type="SUPFAM" id="SSF51197">
    <property type="entry name" value="Clavaminate synthase-like"/>
    <property type="match status" value="1"/>
</dbReference>
<dbReference type="GO" id="GO:0005634">
    <property type="term" value="C:nucleus"/>
    <property type="evidence" value="ECO:0007669"/>
    <property type="project" value="TreeGrafter"/>
</dbReference>
<feature type="non-terminal residue" evidence="11">
    <location>
        <position position="1"/>
    </location>
</feature>
<dbReference type="CDD" id="cd22745">
    <property type="entry name" value="OTU_OTU1"/>
    <property type="match status" value="1"/>
</dbReference>
<dbReference type="GO" id="GO:0008270">
    <property type="term" value="F:zinc ion binding"/>
    <property type="evidence" value="ECO:0007669"/>
    <property type="project" value="UniProtKB-KW"/>
</dbReference>
<dbReference type="Proteomes" id="UP000267029">
    <property type="component" value="Unassembled WGS sequence"/>
</dbReference>
<proteinExistence type="predicted"/>
<evidence type="ECO:0000256" key="4">
    <source>
        <dbReference type="ARBA" id="ARBA00022771"/>
    </source>
</evidence>
<dbReference type="Gene3D" id="2.60.120.650">
    <property type="entry name" value="Cupin"/>
    <property type="match status" value="1"/>
</dbReference>
<dbReference type="InterPro" id="IPR041667">
    <property type="entry name" value="Cupin_8"/>
</dbReference>
<evidence type="ECO:0000256" key="6">
    <source>
        <dbReference type="ARBA" id="ARBA00022801"/>
    </source>
</evidence>
<dbReference type="GO" id="GO:0030968">
    <property type="term" value="P:endoplasmic reticulum unfolded protein response"/>
    <property type="evidence" value="ECO:0007669"/>
    <property type="project" value="TreeGrafter"/>
</dbReference>
<evidence type="ECO:0000256" key="7">
    <source>
        <dbReference type="ARBA" id="ARBA00022807"/>
    </source>
</evidence>
<evidence type="ECO:0000313" key="12">
    <source>
        <dbReference type="Proteomes" id="UP000267029"/>
    </source>
</evidence>
<dbReference type="GO" id="GO:0005829">
    <property type="term" value="C:cytosol"/>
    <property type="evidence" value="ECO:0007669"/>
    <property type="project" value="TreeGrafter"/>
</dbReference>
<dbReference type="CDD" id="cd17059">
    <property type="entry name" value="Ubl_OTU1"/>
    <property type="match status" value="1"/>
</dbReference>
<dbReference type="InterPro" id="IPR003323">
    <property type="entry name" value="OTU_dom"/>
</dbReference>
<comment type="subcellular location">
    <subcellularLocation>
        <location evidence="9">Cytoplasm</location>
    </subcellularLocation>
</comment>
<comment type="catalytic activity">
    <reaction evidence="1 9">
        <text>Thiol-dependent hydrolysis of ester, thioester, amide, peptide and isopeptide bonds formed by the C-terminal Gly of ubiquitin (a 76-residue protein attached to proteins as an intracellular targeting signal).</text>
        <dbReference type="EC" id="3.4.19.12"/>
    </reaction>
</comment>
<evidence type="ECO:0000313" key="11">
    <source>
        <dbReference type="EMBL" id="VDD77313.1"/>
    </source>
</evidence>
<dbReference type="AlphaFoldDB" id="A0A158QTL7"/>
<dbReference type="SMART" id="SM00558">
    <property type="entry name" value="JmjC"/>
    <property type="match status" value="1"/>
</dbReference>
<keyword evidence="5 9" id="KW-0833">Ubl conjugation pathway</keyword>
<dbReference type="GO" id="GO:0004843">
    <property type="term" value="F:cysteine-type deubiquitinase activity"/>
    <property type="evidence" value="ECO:0007669"/>
    <property type="project" value="UniProtKB-UniRule"/>
</dbReference>
<dbReference type="Pfam" id="PF21403">
    <property type="entry name" value="OTU1_UBXL"/>
    <property type="match status" value="1"/>
</dbReference>
<dbReference type="OrthoDB" id="65596at2759"/>
<name>A0A158QTL7_MESCO</name>
<dbReference type="GO" id="GO:0036503">
    <property type="term" value="P:ERAD pathway"/>
    <property type="evidence" value="ECO:0007669"/>
    <property type="project" value="TreeGrafter"/>
</dbReference>
<dbReference type="EC" id="3.4.19.12" evidence="9"/>
<dbReference type="SUPFAM" id="SSF54001">
    <property type="entry name" value="Cysteine proteinases"/>
    <property type="match status" value="1"/>
</dbReference>
<dbReference type="Pfam" id="PF24560">
    <property type="entry name" value="zf-C2H2_OTU1_C"/>
    <property type="match status" value="1"/>
</dbReference>
<dbReference type="InterPro" id="IPR057766">
    <property type="entry name" value="Znf-C2H2_OTU1-like_C"/>
</dbReference>
<dbReference type="STRING" id="53468.A0A158QTL7"/>
<dbReference type="Gene3D" id="3.10.20.90">
    <property type="entry name" value="Phosphatidylinositol 3-kinase Catalytic Subunit, Chain A, domain 1"/>
    <property type="match status" value="1"/>
</dbReference>
<keyword evidence="6 9" id="KW-0378">Hydrolase</keyword>
<evidence type="ECO:0000256" key="8">
    <source>
        <dbReference type="ARBA" id="ARBA00022833"/>
    </source>
</evidence>
<evidence type="ECO:0000256" key="2">
    <source>
        <dbReference type="ARBA" id="ARBA00022670"/>
    </source>
</evidence>
<protein>
    <recommendedName>
        <fullName evidence="9">Ubiquitin thioesterase OTU</fullName>
        <ecNumber evidence="9">3.4.19.12</ecNumber>
    </recommendedName>
</protein>
<dbReference type="InterPro" id="IPR003347">
    <property type="entry name" value="JmjC_dom"/>
</dbReference>
<sequence length="700" mass="78130">QNVVDQILQVFPDSYRNFPLVARKAACHWPALQKWTPDYLAEKVRGKLKFRMGRKTLGSTPPQWECDAEYVLASIADLFTWCRGSNSLPFAKYPFGDWWAYASYLHMSATPALSEIQEDVPWESLFPCLSNSSQSTFWLGTDQSHTPCHYDTYGINFVLQVRGKKRWTLFPPSDTPFLYPTRLPLEESTVFSRINFVCPNFIQYPLLLNTHPRVIVLEPGDVLFVPRHWWHFVETIDGDTSCAINVWLDQPMIDNKVRCKEALTQIACFSLAKCAPSTSNILSRLHSTERAFAGSQNWFTCLVDCINTSRSTTHPHSYPLPVTLEPSHNWEIVSETDIVEILPGSDKLVLPPKDSMVSVENIVAAFLHPDVIDLPSVITSPLNCENKKGDPVVLRCKSLSGQYVLELSSVSTVEELATKVVAYTGIERDALSLRFGFPPKRIDLSPEGAKLTLSELKISSGDCITADGAVSTETPQTQTTSSQALHSRLVRKVAPSDNCCLFTSVNFCVSNRDSSRSIEAPVVTDADEVQETRMLIANIVLSDPATFNEGILGMPVENYIHGIIQPHRWGGGIEVSILSAVHEVEIDVVDVLTGRIDRFGEDKSYSHRILLLYDGIHYDPLAAEHTDTGTLQTIFSTSQDSVLVEAQVLANDVKRAGQFTDLTNCNLMCSICRSPLRGQQGAQQHAKSTGHTQFQERSRF</sequence>
<keyword evidence="3" id="KW-0479">Metal-binding</keyword>
<dbReference type="CDD" id="cd02208">
    <property type="entry name" value="cupin_RmlC-like"/>
    <property type="match status" value="1"/>
</dbReference>
<organism evidence="11 12">
    <name type="scientific">Mesocestoides corti</name>
    <name type="common">Flatworm</name>
    <dbReference type="NCBI Taxonomy" id="53468"/>
    <lineage>
        <taxon>Eukaryota</taxon>
        <taxon>Metazoa</taxon>
        <taxon>Spiralia</taxon>
        <taxon>Lophotrochozoa</taxon>
        <taxon>Platyhelminthes</taxon>
        <taxon>Cestoda</taxon>
        <taxon>Eucestoda</taxon>
        <taxon>Cyclophyllidea</taxon>
        <taxon>Mesocestoididae</taxon>
        <taxon>Mesocestoides</taxon>
    </lineage>
</organism>
<dbReference type="Pfam" id="PF13621">
    <property type="entry name" value="Cupin_8"/>
    <property type="match status" value="1"/>
</dbReference>
<evidence type="ECO:0000256" key="9">
    <source>
        <dbReference type="RuleBase" id="RU367104"/>
    </source>
</evidence>
<dbReference type="PROSITE" id="PS51184">
    <property type="entry name" value="JMJC"/>
    <property type="match status" value="1"/>
</dbReference>
<evidence type="ECO:0000256" key="3">
    <source>
        <dbReference type="ARBA" id="ARBA00022723"/>
    </source>
</evidence>
<evidence type="ECO:0000256" key="1">
    <source>
        <dbReference type="ARBA" id="ARBA00000707"/>
    </source>
</evidence>
<comment type="function">
    <text evidence="9">Hydrolase that can remove conjugated ubiquitin from proteins and may therefore play an important regulatory role at the level of protein turnover by preventing degradation.</text>
</comment>
<dbReference type="InterPro" id="IPR048857">
    <property type="entry name" value="OTU1_Ubl"/>
</dbReference>
<evidence type="ECO:0000259" key="10">
    <source>
        <dbReference type="PROSITE" id="PS51184"/>
    </source>
</evidence>
<evidence type="ECO:0000256" key="5">
    <source>
        <dbReference type="ARBA" id="ARBA00022786"/>
    </source>
</evidence>
<keyword evidence="9" id="KW-0963">Cytoplasm</keyword>
<dbReference type="PANTHER" id="PTHR13312">
    <property type="entry name" value="HIV-INDUCED PROTEIN-7-LIKE PROTEASE"/>
    <property type="match status" value="1"/>
</dbReference>
<dbReference type="GO" id="GO:0016579">
    <property type="term" value="P:protein deubiquitination"/>
    <property type="evidence" value="ECO:0007669"/>
    <property type="project" value="TreeGrafter"/>
</dbReference>
<keyword evidence="12" id="KW-1185">Reference proteome</keyword>
<keyword evidence="2" id="KW-0645">Protease</keyword>
<keyword evidence="7 9" id="KW-0788">Thiol protease</keyword>
<dbReference type="InterPro" id="IPR038765">
    <property type="entry name" value="Papain-like_cys_pep_sf"/>
</dbReference>
<reference evidence="11 12" key="1">
    <citation type="submission" date="2018-10" db="EMBL/GenBank/DDBJ databases">
        <authorList>
            <consortium name="Pathogen Informatics"/>
        </authorList>
    </citation>
    <scope>NUCLEOTIDE SEQUENCE [LARGE SCALE GENOMIC DNA]</scope>
</reference>
<accession>A0A158QTL7</accession>
<gene>
    <name evidence="11" type="ORF">MCOS_LOCUS3316</name>
</gene>
<dbReference type="PANTHER" id="PTHR13312:SF0">
    <property type="entry name" value="UBIQUITIN THIOESTERASE OTU1"/>
    <property type="match status" value="1"/>
</dbReference>
<feature type="domain" description="JmjC" evidence="10">
    <location>
        <begin position="109"/>
        <end position="263"/>
    </location>
</feature>
<keyword evidence="4" id="KW-0863">Zinc-finger</keyword>
<dbReference type="Gene3D" id="3.90.70.80">
    <property type="match status" value="1"/>
</dbReference>